<evidence type="ECO:0000313" key="4">
    <source>
        <dbReference type="Proteomes" id="UP001454036"/>
    </source>
</evidence>
<dbReference type="SUPFAM" id="SSF56672">
    <property type="entry name" value="DNA/RNA polymerases"/>
    <property type="match status" value="1"/>
</dbReference>
<reference evidence="3 4" key="1">
    <citation type="submission" date="2024-01" db="EMBL/GenBank/DDBJ databases">
        <title>The complete chloroplast genome sequence of Lithospermum erythrorhizon: insights into the phylogenetic relationship among Boraginaceae species and the maternal lineages of purple gromwells.</title>
        <authorList>
            <person name="Okada T."/>
            <person name="Watanabe K."/>
        </authorList>
    </citation>
    <scope>NUCLEOTIDE SEQUENCE [LARGE SCALE GENOMIC DNA]</scope>
</reference>
<comment type="caution">
    <text evidence="3">The sequence shown here is derived from an EMBL/GenBank/DDBJ whole genome shotgun (WGS) entry which is preliminary data.</text>
</comment>
<accession>A0AAV3NWV2</accession>
<dbReference type="AlphaFoldDB" id="A0AAV3NWV2"/>
<dbReference type="PANTHER" id="PTHR46890:SF48">
    <property type="entry name" value="RNA-DIRECTED DNA POLYMERASE"/>
    <property type="match status" value="1"/>
</dbReference>
<organism evidence="3 4">
    <name type="scientific">Lithospermum erythrorhizon</name>
    <name type="common">Purple gromwell</name>
    <name type="synonym">Lithospermum officinale var. erythrorhizon</name>
    <dbReference type="NCBI Taxonomy" id="34254"/>
    <lineage>
        <taxon>Eukaryota</taxon>
        <taxon>Viridiplantae</taxon>
        <taxon>Streptophyta</taxon>
        <taxon>Embryophyta</taxon>
        <taxon>Tracheophyta</taxon>
        <taxon>Spermatophyta</taxon>
        <taxon>Magnoliopsida</taxon>
        <taxon>eudicotyledons</taxon>
        <taxon>Gunneridae</taxon>
        <taxon>Pentapetalae</taxon>
        <taxon>asterids</taxon>
        <taxon>lamiids</taxon>
        <taxon>Boraginales</taxon>
        <taxon>Boraginaceae</taxon>
        <taxon>Boraginoideae</taxon>
        <taxon>Lithospermeae</taxon>
        <taxon>Lithospermum</taxon>
    </lineage>
</organism>
<evidence type="ECO:0000256" key="1">
    <source>
        <dbReference type="SAM" id="MobiDB-lite"/>
    </source>
</evidence>
<dbReference type="Pfam" id="PF00078">
    <property type="entry name" value="RVT_1"/>
    <property type="match status" value="1"/>
</dbReference>
<dbReference type="InterPro" id="IPR000477">
    <property type="entry name" value="RT_dom"/>
</dbReference>
<dbReference type="EMBL" id="BAABME010000374">
    <property type="protein sequence ID" value="GAA0142218.1"/>
    <property type="molecule type" value="Genomic_DNA"/>
</dbReference>
<keyword evidence="4" id="KW-1185">Reference proteome</keyword>
<dbReference type="PANTHER" id="PTHR46890">
    <property type="entry name" value="NON-LTR RETROLELEMENT REVERSE TRANSCRIPTASE-LIKE PROTEIN-RELATED"/>
    <property type="match status" value="1"/>
</dbReference>
<feature type="domain" description="Reverse transcriptase" evidence="2">
    <location>
        <begin position="168"/>
        <end position="284"/>
    </location>
</feature>
<name>A0AAV3NWV2_LITER</name>
<protein>
    <recommendedName>
        <fullName evidence="2">Reverse transcriptase domain-containing protein</fullName>
    </recommendedName>
</protein>
<evidence type="ECO:0000259" key="2">
    <source>
        <dbReference type="Pfam" id="PF00078"/>
    </source>
</evidence>
<feature type="region of interest" description="Disordered" evidence="1">
    <location>
        <begin position="1"/>
        <end position="36"/>
    </location>
</feature>
<evidence type="ECO:0000313" key="3">
    <source>
        <dbReference type="EMBL" id="GAA0142218.1"/>
    </source>
</evidence>
<sequence>MGKHICANGVEDGADTQSGAEMDRVHSRGYSNGPAEEAENVGLHMVDKVTNWYVEVSIPESGRDKWKGMFVYASCEDTLQKEQLDPGHKEGSEQVHQVVLNYFDDIFRAGQVCDPSMTVGAVDCRVTQDMNRELTKYVTSEEVKKAIFEMAADKSPGPDDMTWVDWVMCLVSTVTYNFLINGASRGYITPTREIRQGDPLSPYLFLICADWLTCILRVAETGKALIGIKVEVSSPSINHILFADDTMIFCKATASEGNTIKEILTDYKKASGQKINVTKSSVSFTPRTSASISATPTTIRGGDRGLNEQSRVSQLIVQRRWDEGAVRRLFGEEDANRILAIPLSRHQIMDRFWFATPWQFVTSGGHWNTFKGWWDQGRGPERILQDGMSLALHYPTANPKPQAKLDTETKEELLAQTKWTFPAGA</sequence>
<dbReference type="Proteomes" id="UP001454036">
    <property type="component" value="Unassembled WGS sequence"/>
</dbReference>
<gene>
    <name evidence="3" type="ORF">LIER_03167</name>
</gene>
<dbReference type="InterPro" id="IPR043502">
    <property type="entry name" value="DNA/RNA_pol_sf"/>
</dbReference>
<proteinExistence type="predicted"/>
<dbReference type="InterPro" id="IPR052343">
    <property type="entry name" value="Retrotransposon-Effector_Assoc"/>
</dbReference>